<dbReference type="KEGG" id="pfla:Pflav_020550"/>
<gene>
    <name evidence="2" type="ORF">Pflav_020550</name>
</gene>
<reference evidence="2 3" key="1">
    <citation type="submission" date="2020-03" db="EMBL/GenBank/DDBJ databases">
        <title>Whole genome shotgun sequence of Phytohabitans flavus NBRC 107702.</title>
        <authorList>
            <person name="Komaki H."/>
            <person name="Tamura T."/>
        </authorList>
    </citation>
    <scope>NUCLEOTIDE SEQUENCE [LARGE SCALE GENOMIC DNA]</scope>
    <source>
        <strain evidence="2 3">NBRC 107702</strain>
    </source>
</reference>
<sequence length="116" mass="11692">MASGWRNGWDPLAAIAAAIALIMIGVYIGVIRQQGSQVVAWFVAGMAAAALLSIYGAVRAAPWRGLALAASGLLMAALGFLGILSIGFPILCAGVLALVAAALSAGNGRRSTLARE</sequence>
<proteinExistence type="predicted"/>
<organism evidence="2 3">
    <name type="scientific">Phytohabitans flavus</name>
    <dbReference type="NCBI Taxonomy" id="1076124"/>
    <lineage>
        <taxon>Bacteria</taxon>
        <taxon>Bacillati</taxon>
        <taxon>Actinomycetota</taxon>
        <taxon>Actinomycetes</taxon>
        <taxon>Micromonosporales</taxon>
        <taxon>Micromonosporaceae</taxon>
    </lineage>
</organism>
<dbReference type="AlphaFoldDB" id="A0A6F8XP91"/>
<keyword evidence="3" id="KW-1185">Reference proteome</keyword>
<protein>
    <submittedName>
        <fullName evidence="2">Uncharacterized protein</fullName>
    </submittedName>
</protein>
<feature type="transmembrane region" description="Helical" evidence="1">
    <location>
        <begin position="70"/>
        <end position="103"/>
    </location>
</feature>
<evidence type="ECO:0000256" key="1">
    <source>
        <dbReference type="SAM" id="Phobius"/>
    </source>
</evidence>
<evidence type="ECO:0000313" key="3">
    <source>
        <dbReference type="Proteomes" id="UP000502508"/>
    </source>
</evidence>
<feature type="transmembrane region" description="Helical" evidence="1">
    <location>
        <begin position="12"/>
        <end position="31"/>
    </location>
</feature>
<dbReference type="RefSeq" id="WP_345071287.1">
    <property type="nucleotide sequence ID" value="NZ_BAABAP010000006.1"/>
</dbReference>
<reference evidence="2 3" key="2">
    <citation type="submission" date="2020-03" db="EMBL/GenBank/DDBJ databases">
        <authorList>
            <person name="Ichikawa N."/>
            <person name="Kimura A."/>
            <person name="Kitahashi Y."/>
            <person name="Uohara A."/>
        </authorList>
    </citation>
    <scope>NUCLEOTIDE SEQUENCE [LARGE SCALE GENOMIC DNA]</scope>
    <source>
        <strain evidence="2 3">NBRC 107702</strain>
    </source>
</reference>
<keyword evidence="1" id="KW-0812">Transmembrane</keyword>
<keyword evidence="1" id="KW-1133">Transmembrane helix</keyword>
<keyword evidence="1" id="KW-0472">Membrane</keyword>
<dbReference type="EMBL" id="AP022870">
    <property type="protein sequence ID" value="BCB75645.1"/>
    <property type="molecule type" value="Genomic_DNA"/>
</dbReference>
<feature type="transmembrane region" description="Helical" evidence="1">
    <location>
        <begin position="38"/>
        <end position="58"/>
    </location>
</feature>
<evidence type="ECO:0000313" key="2">
    <source>
        <dbReference type="EMBL" id="BCB75645.1"/>
    </source>
</evidence>
<dbReference type="Proteomes" id="UP000502508">
    <property type="component" value="Chromosome"/>
</dbReference>
<accession>A0A6F8XP91</accession>
<name>A0A6F8XP91_9ACTN</name>